<evidence type="ECO:0000313" key="2">
    <source>
        <dbReference type="Proteomes" id="UP000217289"/>
    </source>
</evidence>
<evidence type="ECO:0000313" key="1">
    <source>
        <dbReference type="EMBL" id="ATB32914.1"/>
    </source>
</evidence>
<proteinExistence type="predicted"/>
<gene>
    <name evidence="1" type="ORF">MEBOL_006403</name>
</gene>
<keyword evidence="2" id="KW-1185">Reference proteome</keyword>
<dbReference type="KEGG" id="mbd:MEBOL_006403"/>
<evidence type="ECO:0008006" key="3">
    <source>
        <dbReference type="Google" id="ProtNLM"/>
    </source>
</evidence>
<protein>
    <recommendedName>
        <fullName evidence="3">Sporadically distributed protein, TIGR04141 family</fullName>
    </recommendedName>
</protein>
<reference evidence="1 2" key="1">
    <citation type="submission" date="2017-06" db="EMBL/GenBank/DDBJ databases">
        <authorList>
            <person name="Kim H.J."/>
            <person name="Triplett B.A."/>
        </authorList>
    </citation>
    <scope>NUCLEOTIDE SEQUENCE [LARGE SCALE GENOMIC DNA]</scope>
    <source>
        <strain evidence="1 2">DSM 14713</strain>
    </source>
</reference>
<dbReference type="AlphaFoldDB" id="A0A250IMF2"/>
<organism evidence="1 2">
    <name type="scientific">Melittangium boletus DSM 14713</name>
    <dbReference type="NCBI Taxonomy" id="1294270"/>
    <lineage>
        <taxon>Bacteria</taxon>
        <taxon>Pseudomonadati</taxon>
        <taxon>Myxococcota</taxon>
        <taxon>Myxococcia</taxon>
        <taxon>Myxococcales</taxon>
        <taxon>Cystobacterineae</taxon>
        <taxon>Archangiaceae</taxon>
        <taxon>Melittangium</taxon>
    </lineage>
</organism>
<dbReference type="NCBIfam" id="TIGR04141">
    <property type="entry name" value="TIGR04141 family sporadically distributed protein"/>
    <property type="match status" value="1"/>
</dbReference>
<sequence length="543" mass="61140">MKKSPPKRATRTLTVLLIRREFPTPESALKTPHELTETPLPRGIGFKGVLYTAGSTARQPRWVPFVEEAFPDGVSIPHSMFPAALLFLRASERWFAVTFGPARHLLKPESFEMDFGLKVTLNTVDEKKLRSLDVRTIEELTVHTRRQVSRSSGIDAFSIDDVRDLLGAVTGEPTDSTLAKRLGGRDSLSLTAELSFSELADKCEVLLASYESTHYQKSFAWVDNIRLIREPTTRQRLDDELLRTLNARDFQKVHLAPPEVIDWDGIGFLYPGESVRSADVHGDLDLEECFAAMAEQAEVESGTFELSPEQFKSARIRAVEASGIEYEKWPLYKCLVAELSSGDELHVLSAGQWFRIEKVFAARTLKEASAYVKELKSLPPAKAHQREDQYNEGAALGSTELVCLDKVLDKPKGARSTFETCDLFSNARQFIHVKKMGKSSFLSHLFSQGAVSAETFLRDEDTRHRFKRRVEAQSSVLAKMLGDPTRAPTRGEYEVVFAVIAKANRLGWPRALPFFSQLNFVRQADRLRTLGYKVALCRIDVRK</sequence>
<dbReference type="EMBL" id="CP022163">
    <property type="protein sequence ID" value="ATB32914.1"/>
    <property type="molecule type" value="Genomic_DNA"/>
</dbReference>
<dbReference type="OrthoDB" id="6401683at2"/>
<dbReference type="InterPro" id="IPR026487">
    <property type="entry name" value="CHP04141"/>
</dbReference>
<accession>A0A250IMF2</accession>
<dbReference type="Pfam" id="PF19614">
    <property type="entry name" value="DUF6119"/>
    <property type="match status" value="1"/>
</dbReference>
<dbReference type="Proteomes" id="UP000217289">
    <property type="component" value="Chromosome"/>
</dbReference>
<name>A0A250IMF2_9BACT</name>